<name>A0A3M6TCH5_POCDA</name>
<evidence type="ECO:0000259" key="2">
    <source>
        <dbReference type="PROSITE" id="PS50228"/>
    </source>
</evidence>
<dbReference type="Pfam" id="PF02140">
    <property type="entry name" value="SUEL_Lectin"/>
    <property type="match status" value="2"/>
</dbReference>
<protein>
    <recommendedName>
        <fullName evidence="2">SUEL-type lectin domain-containing protein</fullName>
    </recommendedName>
</protein>
<dbReference type="PANTHER" id="PTHR46780">
    <property type="entry name" value="PROTEIN EVA-1"/>
    <property type="match status" value="1"/>
</dbReference>
<feature type="region of interest" description="Disordered" evidence="1">
    <location>
        <begin position="249"/>
        <end position="275"/>
    </location>
</feature>
<keyword evidence="4" id="KW-1185">Reference proteome</keyword>
<dbReference type="PROSITE" id="PS50228">
    <property type="entry name" value="SUEL_LECTIN"/>
    <property type="match status" value="2"/>
</dbReference>
<sequence>MLESGALYQVSAFKTKRSCQDDTMNLHCPAPKVLKIYGATYDQTKSDNCTRKSEYCALDDKKNLTSERCEGKTACNVTADTSTMGDNCPGMLTLKYLKVMYRCVLIHLCLGPPCTVPCKDIKIKYICQGDSMYLSCTASKVLNIIKARYGREKKDKKKICVGRRMDYVNTAEYCAPDDREDFVKGRCEGRTKCNFTVDTSTMGDKCPGMSVHKDLNVVYGCVEKVSLTPPTTVPPTAFAENKSTTVLTKPSSPFNYATQSTTTEMSPKYPDDNDEEDDSAGYGFVIYNTGYGNQISHVMTALLFVVNFHFQPL</sequence>
<dbReference type="InterPro" id="IPR043159">
    <property type="entry name" value="Lectin_gal-bd_sf"/>
</dbReference>
<comment type="caution">
    <text evidence="3">The sequence shown here is derived from an EMBL/GenBank/DDBJ whole genome shotgun (WGS) entry which is preliminary data.</text>
</comment>
<dbReference type="GO" id="GO:0030246">
    <property type="term" value="F:carbohydrate binding"/>
    <property type="evidence" value="ECO:0007669"/>
    <property type="project" value="InterPro"/>
</dbReference>
<dbReference type="InterPro" id="IPR000922">
    <property type="entry name" value="Lectin_gal-bd_dom"/>
</dbReference>
<dbReference type="CDD" id="cd22823">
    <property type="entry name" value="Gal_Rha_Lectin"/>
    <property type="match status" value="1"/>
</dbReference>
<dbReference type="OrthoDB" id="5983982at2759"/>
<dbReference type="EMBL" id="RCHS01003878">
    <property type="protein sequence ID" value="RMX39082.1"/>
    <property type="molecule type" value="Genomic_DNA"/>
</dbReference>
<evidence type="ECO:0000256" key="1">
    <source>
        <dbReference type="SAM" id="MobiDB-lite"/>
    </source>
</evidence>
<dbReference type="CDD" id="cd22829">
    <property type="entry name" value="Gal_Rha_Lectin_EVA1_EVA1C_rpt2"/>
    <property type="match status" value="1"/>
</dbReference>
<evidence type="ECO:0000313" key="3">
    <source>
        <dbReference type="EMBL" id="RMX39082.1"/>
    </source>
</evidence>
<dbReference type="AlphaFoldDB" id="A0A3M6TCH5"/>
<dbReference type="Proteomes" id="UP000275408">
    <property type="component" value="Unassembled WGS sequence"/>
</dbReference>
<feature type="domain" description="SUEL-type lectin" evidence="2">
    <location>
        <begin position="18"/>
        <end position="104"/>
    </location>
</feature>
<dbReference type="Gene3D" id="2.60.120.740">
    <property type="match status" value="2"/>
</dbReference>
<reference evidence="3 4" key="1">
    <citation type="journal article" date="2018" name="Sci. Rep.">
        <title>Comparative analysis of the Pocillopora damicornis genome highlights role of immune system in coral evolution.</title>
        <authorList>
            <person name="Cunning R."/>
            <person name="Bay R.A."/>
            <person name="Gillette P."/>
            <person name="Baker A.C."/>
            <person name="Traylor-Knowles N."/>
        </authorList>
    </citation>
    <scope>NUCLEOTIDE SEQUENCE [LARGE SCALE GENOMIC DNA]</scope>
    <source>
        <strain evidence="3">RSMAS</strain>
        <tissue evidence="3">Whole animal</tissue>
    </source>
</reference>
<evidence type="ECO:0000313" key="4">
    <source>
        <dbReference type="Proteomes" id="UP000275408"/>
    </source>
</evidence>
<feature type="compositionally biased region" description="Polar residues" evidence="1">
    <location>
        <begin position="249"/>
        <end position="265"/>
    </location>
</feature>
<accession>A0A3M6TCH5</accession>
<feature type="domain" description="SUEL-type lectin" evidence="2">
    <location>
        <begin position="126"/>
        <end position="222"/>
    </location>
</feature>
<proteinExistence type="predicted"/>
<organism evidence="3 4">
    <name type="scientific">Pocillopora damicornis</name>
    <name type="common">Cauliflower coral</name>
    <name type="synonym">Millepora damicornis</name>
    <dbReference type="NCBI Taxonomy" id="46731"/>
    <lineage>
        <taxon>Eukaryota</taxon>
        <taxon>Metazoa</taxon>
        <taxon>Cnidaria</taxon>
        <taxon>Anthozoa</taxon>
        <taxon>Hexacorallia</taxon>
        <taxon>Scleractinia</taxon>
        <taxon>Astrocoeniina</taxon>
        <taxon>Pocilloporidae</taxon>
        <taxon>Pocillopora</taxon>
    </lineage>
</organism>
<gene>
    <name evidence="3" type="ORF">pdam_00017522</name>
</gene>